<evidence type="ECO:0000313" key="3">
    <source>
        <dbReference type="Proteomes" id="UP000499080"/>
    </source>
</evidence>
<dbReference type="InterPro" id="IPR005135">
    <property type="entry name" value="Endo/exonuclease/phosphatase"/>
</dbReference>
<gene>
    <name evidence="2" type="ORF">AVEN_114631_1</name>
</gene>
<dbReference type="OrthoDB" id="6780406at2759"/>
<comment type="caution">
    <text evidence="2">The sequence shown here is derived from an EMBL/GenBank/DDBJ whole genome shotgun (WGS) entry which is preliminary data.</text>
</comment>
<reference evidence="2 3" key="1">
    <citation type="journal article" date="2019" name="Sci. Rep.">
        <title>Orb-weaving spider Araneus ventricosus genome elucidates the spidroin gene catalogue.</title>
        <authorList>
            <person name="Kono N."/>
            <person name="Nakamura H."/>
            <person name="Ohtoshi R."/>
            <person name="Moran D.A.P."/>
            <person name="Shinohara A."/>
            <person name="Yoshida Y."/>
            <person name="Fujiwara M."/>
            <person name="Mori M."/>
            <person name="Tomita M."/>
            <person name="Arakawa K."/>
        </authorList>
    </citation>
    <scope>NUCLEOTIDE SEQUENCE [LARGE SCALE GENOMIC DNA]</scope>
</reference>
<evidence type="ECO:0000259" key="1">
    <source>
        <dbReference type="Pfam" id="PF14529"/>
    </source>
</evidence>
<dbReference type="PANTHER" id="PTHR33273">
    <property type="entry name" value="DOMAIN-CONTAINING PROTEIN, PUTATIVE-RELATED"/>
    <property type="match status" value="1"/>
</dbReference>
<proteinExistence type="predicted"/>
<dbReference type="PANTHER" id="PTHR33273:SF4">
    <property type="entry name" value="ENDONUCLEASE_EXONUCLEASE_PHOSPHATASE DOMAIN-CONTAINING PROTEIN"/>
    <property type="match status" value="1"/>
</dbReference>
<dbReference type="EMBL" id="BGPR01001317">
    <property type="protein sequence ID" value="GBM50983.1"/>
    <property type="molecule type" value="Genomic_DNA"/>
</dbReference>
<protein>
    <recommendedName>
        <fullName evidence="1">Endonuclease/exonuclease/phosphatase domain-containing protein</fullName>
    </recommendedName>
</protein>
<feature type="domain" description="Endonuclease/exonuclease/phosphatase" evidence="1">
    <location>
        <begin position="5"/>
        <end position="91"/>
    </location>
</feature>
<dbReference type="Proteomes" id="UP000499080">
    <property type="component" value="Unassembled WGS sequence"/>
</dbReference>
<keyword evidence="3" id="KW-1185">Reference proteome</keyword>
<name>A0A4Y2GBH6_ARAVE</name>
<accession>A0A4Y2GBH6</accession>
<dbReference type="AlphaFoldDB" id="A0A4Y2GBH6"/>
<evidence type="ECO:0000313" key="2">
    <source>
        <dbReference type="EMBL" id="GBM50983.1"/>
    </source>
</evidence>
<dbReference type="InterPro" id="IPR036691">
    <property type="entry name" value="Endo/exonu/phosph_ase_sf"/>
</dbReference>
<dbReference type="SUPFAM" id="SSF56219">
    <property type="entry name" value="DNase I-like"/>
    <property type="match status" value="1"/>
</dbReference>
<sequence>MSYDHILITGDFNSKIPVWGGTIENEHGRQLMELILSKRLLIINEEDSLPTFDGSRGNSWVDLTICDPNFHNSIFQWKVDIEPTGSDHNSISFTLYSEKSKYRLQRRLNCNKINISKLRSSLARDLSERRLPPQADLDNEINIVISIITAACL</sequence>
<dbReference type="GO" id="GO:0003824">
    <property type="term" value="F:catalytic activity"/>
    <property type="evidence" value="ECO:0007669"/>
    <property type="project" value="InterPro"/>
</dbReference>
<dbReference type="Pfam" id="PF14529">
    <property type="entry name" value="Exo_endo_phos_2"/>
    <property type="match status" value="1"/>
</dbReference>
<dbReference type="Gene3D" id="3.60.10.10">
    <property type="entry name" value="Endonuclease/exonuclease/phosphatase"/>
    <property type="match status" value="1"/>
</dbReference>
<organism evidence="2 3">
    <name type="scientific">Araneus ventricosus</name>
    <name type="common">Orbweaver spider</name>
    <name type="synonym">Epeira ventricosa</name>
    <dbReference type="NCBI Taxonomy" id="182803"/>
    <lineage>
        <taxon>Eukaryota</taxon>
        <taxon>Metazoa</taxon>
        <taxon>Ecdysozoa</taxon>
        <taxon>Arthropoda</taxon>
        <taxon>Chelicerata</taxon>
        <taxon>Arachnida</taxon>
        <taxon>Araneae</taxon>
        <taxon>Araneomorphae</taxon>
        <taxon>Entelegynae</taxon>
        <taxon>Araneoidea</taxon>
        <taxon>Araneidae</taxon>
        <taxon>Araneus</taxon>
    </lineage>
</organism>